<name>A0A8H6YTP4_9AGAR</name>
<comment type="caution">
    <text evidence="11">The sequence shown here is derived from an EMBL/GenBank/DDBJ whole genome shotgun (WGS) entry which is preliminary data.</text>
</comment>
<evidence type="ECO:0000256" key="9">
    <source>
        <dbReference type="SAM" id="MobiDB-lite"/>
    </source>
</evidence>
<dbReference type="GO" id="GO:0022857">
    <property type="term" value="F:transmembrane transporter activity"/>
    <property type="evidence" value="ECO:0007669"/>
    <property type="project" value="InterPro"/>
</dbReference>
<evidence type="ECO:0000256" key="4">
    <source>
        <dbReference type="ARBA" id="ARBA00022553"/>
    </source>
</evidence>
<evidence type="ECO:0000256" key="5">
    <source>
        <dbReference type="ARBA" id="ARBA00022692"/>
    </source>
</evidence>
<keyword evidence="4" id="KW-0597">Phosphoprotein</keyword>
<dbReference type="OrthoDB" id="2116389at2759"/>
<evidence type="ECO:0000256" key="6">
    <source>
        <dbReference type="ARBA" id="ARBA00022989"/>
    </source>
</evidence>
<sequence length="515" mass="55432">MSPSPTQSYEDKEKNPVVPDKLEASPDDVIINRFSFMGPVLSKLFASGVEARGVERVPEDQREKKNMWNNLLMWWSVNTVLTTLPIGVLGQEFFTLTLPHTIATIFCFAALGAVATSFIATLGPQTGLRTMIITRYSSGYVGCTIYSVLNILTQLGFSVVAVILGGQTLASINPGTLPLVAGVVIVGIGSLIPCFIGIDIIWSTTTSATRGWSLFIVMLFLLGLGGHAGFDINAQKEFEDKGKALSSDILSFGGIVFGSVAGWAPVAADYNCRLPANTPPIKIFALTFFGLFIPITFVEIVGAALMTITKPEYTDAFENGGTGRLLGQVLSPWKGGGKFILFLLAFSVIANNVPNTYSAALSIQSLGRPFAKIPRFFWTLVIFVAYTVAGGAGREHFSEILSNFLAILSYWTAFFIVIVAEEHFIFRRPGGRLGGYNLDDWDTPSRLPYGIAGILAGCFGVAGAVVGMAEVWYVGPIGVKAGAEFGADLGFELAAAFAGITYPVFRWLEIHYTGR</sequence>
<feature type="transmembrane region" description="Helical" evidence="10">
    <location>
        <begin position="212"/>
        <end position="230"/>
    </location>
</feature>
<feature type="transmembrane region" description="Helical" evidence="10">
    <location>
        <begin position="250"/>
        <end position="271"/>
    </location>
</feature>
<accession>A0A8H6YTP4</accession>
<feature type="transmembrane region" description="Helical" evidence="10">
    <location>
        <begin position="489"/>
        <end position="508"/>
    </location>
</feature>
<feature type="transmembrane region" description="Helical" evidence="10">
    <location>
        <begin position="375"/>
        <end position="392"/>
    </location>
</feature>
<gene>
    <name evidence="11" type="ORF">MVEN_00372000</name>
</gene>
<keyword evidence="12" id="KW-1185">Reference proteome</keyword>
<feature type="transmembrane region" description="Helical" evidence="10">
    <location>
        <begin position="447"/>
        <end position="469"/>
    </location>
</feature>
<keyword evidence="5 10" id="KW-0812">Transmembrane</keyword>
<dbReference type="Gene3D" id="1.10.4160.10">
    <property type="entry name" value="Hydantoin permease"/>
    <property type="match status" value="1"/>
</dbReference>
<evidence type="ECO:0000256" key="2">
    <source>
        <dbReference type="ARBA" id="ARBA00008974"/>
    </source>
</evidence>
<reference evidence="11" key="1">
    <citation type="submission" date="2020-05" db="EMBL/GenBank/DDBJ databases">
        <title>Mycena genomes resolve the evolution of fungal bioluminescence.</title>
        <authorList>
            <person name="Tsai I.J."/>
        </authorList>
    </citation>
    <scope>NUCLEOTIDE SEQUENCE</scope>
    <source>
        <strain evidence="11">CCC161011</strain>
    </source>
</reference>
<feature type="transmembrane region" description="Helical" evidence="10">
    <location>
        <begin position="283"/>
        <end position="308"/>
    </location>
</feature>
<dbReference type="AlphaFoldDB" id="A0A8H6YTP4"/>
<dbReference type="PIRSF" id="PIRSF002744">
    <property type="entry name" value="Pur-cyt_permease"/>
    <property type="match status" value="1"/>
</dbReference>
<evidence type="ECO:0000256" key="1">
    <source>
        <dbReference type="ARBA" id="ARBA00004141"/>
    </source>
</evidence>
<dbReference type="InterPro" id="IPR026030">
    <property type="entry name" value="Pur-cyt_permease_Fcy2/21/22"/>
</dbReference>
<keyword evidence="6 10" id="KW-1133">Transmembrane helix</keyword>
<evidence type="ECO:0000313" key="12">
    <source>
        <dbReference type="Proteomes" id="UP000620124"/>
    </source>
</evidence>
<evidence type="ECO:0000313" key="11">
    <source>
        <dbReference type="EMBL" id="KAF7365009.1"/>
    </source>
</evidence>
<feature type="region of interest" description="Disordered" evidence="9">
    <location>
        <begin position="1"/>
        <end position="21"/>
    </location>
</feature>
<organism evidence="11 12">
    <name type="scientific">Mycena venus</name>
    <dbReference type="NCBI Taxonomy" id="2733690"/>
    <lineage>
        <taxon>Eukaryota</taxon>
        <taxon>Fungi</taxon>
        <taxon>Dikarya</taxon>
        <taxon>Basidiomycota</taxon>
        <taxon>Agaricomycotina</taxon>
        <taxon>Agaricomycetes</taxon>
        <taxon>Agaricomycetidae</taxon>
        <taxon>Agaricales</taxon>
        <taxon>Marasmiineae</taxon>
        <taxon>Mycenaceae</taxon>
        <taxon>Mycena</taxon>
    </lineage>
</organism>
<comment type="subcellular location">
    <subcellularLocation>
        <location evidence="1">Membrane</location>
        <topology evidence="1">Multi-pass membrane protein</topology>
    </subcellularLocation>
</comment>
<dbReference type="GO" id="GO:0015851">
    <property type="term" value="P:nucleobase transport"/>
    <property type="evidence" value="ECO:0007669"/>
    <property type="project" value="UniProtKB-ARBA"/>
</dbReference>
<comment type="similarity">
    <text evidence="2 8">Belongs to the purine-cytosine permease (2.A.39) family.</text>
</comment>
<proteinExistence type="inferred from homology"/>
<keyword evidence="7 8" id="KW-0472">Membrane</keyword>
<dbReference type="FunFam" id="1.10.4160.10:FF:000002">
    <property type="entry name" value="Purine-cytosine permease fcyB"/>
    <property type="match status" value="1"/>
</dbReference>
<feature type="transmembrane region" description="Helical" evidence="10">
    <location>
        <begin position="102"/>
        <end position="122"/>
    </location>
</feature>
<feature type="transmembrane region" description="Helical" evidence="10">
    <location>
        <begin position="404"/>
        <end position="426"/>
    </location>
</feature>
<evidence type="ECO:0000256" key="8">
    <source>
        <dbReference type="PIRNR" id="PIRNR002744"/>
    </source>
</evidence>
<evidence type="ECO:0000256" key="10">
    <source>
        <dbReference type="SAM" id="Phobius"/>
    </source>
</evidence>
<dbReference type="PANTHER" id="PTHR31806:SF1">
    <property type="entry name" value="PURINE-CYTOSINE PERMEASE FCY2-RELATED"/>
    <property type="match status" value="1"/>
</dbReference>
<feature type="transmembrane region" description="Helical" evidence="10">
    <location>
        <begin position="339"/>
        <end position="363"/>
    </location>
</feature>
<dbReference type="GO" id="GO:0005886">
    <property type="term" value="C:plasma membrane"/>
    <property type="evidence" value="ECO:0007669"/>
    <property type="project" value="TreeGrafter"/>
</dbReference>
<dbReference type="Pfam" id="PF02133">
    <property type="entry name" value="Transp_cyt_pur"/>
    <property type="match status" value="1"/>
</dbReference>
<feature type="transmembrane region" description="Helical" evidence="10">
    <location>
        <begin position="143"/>
        <end position="165"/>
    </location>
</feature>
<dbReference type="Proteomes" id="UP000620124">
    <property type="component" value="Unassembled WGS sequence"/>
</dbReference>
<dbReference type="GO" id="GO:0000329">
    <property type="term" value="C:fungal-type vacuole membrane"/>
    <property type="evidence" value="ECO:0007669"/>
    <property type="project" value="TreeGrafter"/>
</dbReference>
<feature type="compositionally biased region" description="Basic and acidic residues" evidence="9">
    <location>
        <begin position="9"/>
        <end position="21"/>
    </location>
</feature>
<dbReference type="EMBL" id="JACAZI010000003">
    <property type="protein sequence ID" value="KAF7365009.1"/>
    <property type="molecule type" value="Genomic_DNA"/>
</dbReference>
<protein>
    <submittedName>
        <fullName evidence="11">Cytosine-purine permease</fullName>
    </submittedName>
</protein>
<evidence type="ECO:0000256" key="3">
    <source>
        <dbReference type="ARBA" id="ARBA00022448"/>
    </source>
</evidence>
<dbReference type="InterPro" id="IPR001248">
    <property type="entry name" value="Pur-cyt_permease"/>
</dbReference>
<evidence type="ECO:0000256" key="7">
    <source>
        <dbReference type="ARBA" id="ARBA00023136"/>
    </source>
</evidence>
<keyword evidence="3 8" id="KW-0813">Transport</keyword>
<dbReference type="PANTHER" id="PTHR31806">
    <property type="entry name" value="PURINE-CYTOSINE PERMEASE FCY2-RELATED"/>
    <property type="match status" value="1"/>
</dbReference>
<feature type="transmembrane region" description="Helical" evidence="10">
    <location>
        <begin position="71"/>
        <end position="90"/>
    </location>
</feature>
<feature type="transmembrane region" description="Helical" evidence="10">
    <location>
        <begin position="177"/>
        <end position="200"/>
    </location>
</feature>